<dbReference type="PRINTS" id="PR01840">
    <property type="entry name" value="TATCFAMILY"/>
</dbReference>
<reference evidence="9 10" key="1">
    <citation type="submission" date="2014-07" db="EMBL/GenBank/DDBJ databases">
        <authorList>
            <person name="McCorrison J."/>
            <person name="Sanka R."/>
            <person name="Torralba M."/>
            <person name="Gillis M."/>
            <person name="Haft D.H."/>
            <person name="Methe B."/>
            <person name="Sutton G."/>
            <person name="Nelson K.E."/>
        </authorList>
    </citation>
    <scope>NUCLEOTIDE SEQUENCE [LARGE SCALE GENOMIC DNA]</scope>
    <source>
        <strain evidence="9 10">DNF00011</strain>
    </source>
</reference>
<comment type="subunit">
    <text evidence="7">The Tat system comprises two distinct complexes: a TatABC complex, containing multiple copies of TatA, TatB and TatC subunits, and a separate TatA complex, containing only TatA subunits. Substrates initially bind to the TatABC complex, which probably triggers association of the separate TatA complex to form the active translocon.</text>
</comment>
<dbReference type="GO" id="GO:0033281">
    <property type="term" value="C:TAT protein transport complex"/>
    <property type="evidence" value="ECO:0007669"/>
    <property type="project" value="UniProtKB-UniRule"/>
</dbReference>
<proteinExistence type="inferred from homology"/>
<dbReference type="PANTHER" id="PTHR30371">
    <property type="entry name" value="SEC-INDEPENDENT PROTEIN TRANSLOCASE PROTEIN TATC"/>
    <property type="match status" value="1"/>
</dbReference>
<accession>A0A095YEP1</accession>
<organism evidence="9 10">
    <name type="scientific">Pseudoglutamicibacter albus DNF00011</name>
    <dbReference type="NCBI Taxonomy" id="1401063"/>
    <lineage>
        <taxon>Bacteria</taxon>
        <taxon>Bacillati</taxon>
        <taxon>Actinomycetota</taxon>
        <taxon>Actinomycetes</taxon>
        <taxon>Micrococcales</taxon>
        <taxon>Micrococcaceae</taxon>
        <taxon>Pseudoglutamicibacter</taxon>
    </lineage>
</organism>
<keyword evidence="4 7" id="KW-1133">Transmembrane helix</keyword>
<feature type="transmembrane region" description="Helical" evidence="7">
    <location>
        <begin position="112"/>
        <end position="133"/>
    </location>
</feature>
<evidence type="ECO:0000256" key="6">
    <source>
        <dbReference type="ARBA" id="ARBA00023136"/>
    </source>
</evidence>
<dbReference type="NCBIfam" id="TIGR00945">
    <property type="entry name" value="tatC"/>
    <property type="match status" value="1"/>
</dbReference>
<feature type="transmembrane region" description="Helical" evidence="7">
    <location>
        <begin position="196"/>
        <end position="213"/>
    </location>
</feature>
<feature type="transmembrane region" description="Helical" evidence="7">
    <location>
        <begin position="27"/>
        <end position="45"/>
    </location>
</feature>
<dbReference type="GO" id="GO:0009977">
    <property type="term" value="F:proton motive force dependent protein transmembrane transporter activity"/>
    <property type="evidence" value="ECO:0007669"/>
    <property type="project" value="TreeGrafter"/>
</dbReference>
<feature type="region of interest" description="Disordered" evidence="8">
    <location>
        <begin position="249"/>
        <end position="274"/>
    </location>
</feature>
<dbReference type="GO" id="GO:0065002">
    <property type="term" value="P:intracellular protein transmembrane transport"/>
    <property type="evidence" value="ECO:0007669"/>
    <property type="project" value="TreeGrafter"/>
</dbReference>
<keyword evidence="7" id="KW-1003">Cell membrane</keyword>
<dbReference type="Pfam" id="PF00902">
    <property type="entry name" value="TatC"/>
    <property type="match status" value="1"/>
</dbReference>
<comment type="caution">
    <text evidence="9">The sequence shown here is derived from an EMBL/GenBank/DDBJ whole genome shotgun (WGS) entry which is preliminary data.</text>
</comment>
<comment type="function">
    <text evidence="7">Part of the twin-arginine translocation (Tat) system that transports large folded proteins containing a characteristic twin-arginine motif in their signal peptide across membranes. Together with TatB, TatC is part of a receptor directly interacting with Tat signal peptides.</text>
</comment>
<keyword evidence="6 7" id="KW-0472">Membrane</keyword>
<dbReference type="PANTHER" id="PTHR30371:SF0">
    <property type="entry name" value="SEC-INDEPENDENT PROTEIN TRANSLOCASE PROTEIN TATC, CHLOROPLASTIC-RELATED"/>
    <property type="match status" value="1"/>
</dbReference>
<keyword evidence="2 7" id="KW-0812">Transmembrane</keyword>
<name>A0A095YEP1_9MICC</name>
<dbReference type="HAMAP" id="MF_00902">
    <property type="entry name" value="TatC"/>
    <property type="match status" value="1"/>
</dbReference>
<evidence type="ECO:0000256" key="4">
    <source>
        <dbReference type="ARBA" id="ARBA00022989"/>
    </source>
</evidence>
<keyword evidence="3 7" id="KW-0653">Protein transport</keyword>
<evidence type="ECO:0000313" key="9">
    <source>
        <dbReference type="EMBL" id="KGF20870.1"/>
    </source>
</evidence>
<keyword evidence="7" id="KW-0813">Transport</keyword>
<evidence type="ECO:0000256" key="7">
    <source>
        <dbReference type="HAMAP-Rule" id="MF_00902"/>
    </source>
</evidence>
<evidence type="ECO:0000256" key="3">
    <source>
        <dbReference type="ARBA" id="ARBA00022927"/>
    </source>
</evidence>
<dbReference type="GO" id="GO:0043953">
    <property type="term" value="P:protein transport by the Tat complex"/>
    <property type="evidence" value="ECO:0007669"/>
    <property type="project" value="UniProtKB-UniRule"/>
</dbReference>
<evidence type="ECO:0000256" key="8">
    <source>
        <dbReference type="SAM" id="MobiDB-lite"/>
    </source>
</evidence>
<evidence type="ECO:0000256" key="2">
    <source>
        <dbReference type="ARBA" id="ARBA00022692"/>
    </source>
</evidence>
<dbReference type="EMBL" id="JRNH01000011">
    <property type="protein sequence ID" value="KGF20870.1"/>
    <property type="molecule type" value="Genomic_DNA"/>
</dbReference>
<keyword evidence="5 7" id="KW-0811">Translocation</keyword>
<evidence type="ECO:0000313" key="10">
    <source>
        <dbReference type="Proteomes" id="UP000053528"/>
    </source>
</evidence>
<comment type="similarity">
    <text evidence="7">Belongs to the TatC family.</text>
</comment>
<feature type="transmembrane region" description="Helical" evidence="7">
    <location>
        <begin position="78"/>
        <end position="100"/>
    </location>
</feature>
<sequence length="274" mass="30202">MVSSTRRKNTGGHMPLKRHFKEFRNRLIVCVITLLVTSIVGFFLYKPVMAFMIELVSDLGGTINFGSAIAPLDVMIRVALWIGMVLAAPMFIWQIWAFIVPGLLRKEKRLTVSFMAAAIPLFLMGVALGIYVIPHALRFFLSLTPDQADNIIPVMDFLPFVTRLTLAFGIAMVLPVGMVGLNLVGILPAKSILKHWRITVFLITVFSAVAAPGGDALSMFFIAGPMLVLFIAATLFCWILDRRRAKREAKNREAAPTEVEAARAVSAPKGSDEL</sequence>
<dbReference type="InterPro" id="IPR002033">
    <property type="entry name" value="TatC"/>
</dbReference>
<dbReference type="AlphaFoldDB" id="A0A095YEP1"/>
<gene>
    <name evidence="7" type="primary">tatC</name>
    <name evidence="9" type="ORF">HMPREF2128_04005</name>
</gene>
<feature type="transmembrane region" description="Helical" evidence="7">
    <location>
        <begin position="164"/>
        <end position="184"/>
    </location>
</feature>
<comment type="subcellular location">
    <subcellularLocation>
        <location evidence="7">Cell membrane</location>
        <topology evidence="7">Multi-pass membrane protein</topology>
    </subcellularLocation>
    <subcellularLocation>
        <location evidence="1">Membrane</location>
        <topology evidence="1">Multi-pass membrane protein</topology>
    </subcellularLocation>
</comment>
<evidence type="ECO:0000256" key="5">
    <source>
        <dbReference type="ARBA" id="ARBA00023010"/>
    </source>
</evidence>
<evidence type="ECO:0000256" key="1">
    <source>
        <dbReference type="ARBA" id="ARBA00004141"/>
    </source>
</evidence>
<feature type="transmembrane region" description="Helical" evidence="7">
    <location>
        <begin position="219"/>
        <end position="240"/>
    </location>
</feature>
<dbReference type="Proteomes" id="UP000053528">
    <property type="component" value="Unassembled WGS sequence"/>
</dbReference>
<protein>
    <recommendedName>
        <fullName evidence="7">Sec-independent protein translocase protein TatC</fullName>
    </recommendedName>
</protein>